<name>A0A6G9XYN9_NOCBR</name>
<feature type="signal peptide" evidence="1">
    <location>
        <begin position="1"/>
        <end position="24"/>
    </location>
</feature>
<keyword evidence="1" id="KW-0732">Signal</keyword>
<dbReference type="InterPro" id="IPR012338">
    <property type="entry name" value="Beta-lactam/transpept-like"/>
</dbReference>
<protein>
    <recommendedName>
        <fullName evidence="4">Serine hydrolase</fullName>
    </recommendedName>
</protein>
<accession>A0A6G9XYN9</accession>
<proteinExistence type="predicted"/>
<evidence type="ECO:0000313" key="2">
    <source>
        <dbReference type="EMBL" id="QIS06016.1"/>
    </source>
</evidence>
<dbReference type="Proteomes" id="UP000501705">
    <property type="component" value="Chromosome"/>
</dbReference>
<dbReference type="RefSeq" id="WP_167465065.1">
    <property type="nucleotide sequence ID" value="NZ_CP046171.1"/>
</dbReference>
<evidence type="ECO:0008006" key="4">
    <source>
        <dbReference type="Google" id="ProtNLM"/>
    </source>
</evidence>
<feature type="chain" id="PRO_5026307732" description="Serine hydrolase" evidence="1">
    <location>
        <begin position="25"/>
        <end position="235"/>
    </location>
</feature>
<gene>
    <name evidence="2" type="ORF">F5X71_30225</name>
</gene>
<evidence type="ECO:0000256" key="1">
    <source>
        <dbReference type="SAM" id="SignalP"/>
    </source>
</evidence>
<dbReference type="AlphaFoldDB" id="A0A6G9XYN9"/>
<sequence>MNRGTLAVLAIALCCAVPTPTTDATPFGSEIVPPRTAVTLRTAAGGGWSTANEHESRAALSLVKLYLADYALRHGDGAASDREWAERMIRYSDDGAATATEAKYPQAIAAVVAEYHLVDTHPHGEWGMAATSTADVAEFLITKLRADRGSPIFEWMAAAGATAADGTEQDWGTARWPLVLGTKWGWSDLGPLDVASASYGTGFVVVAHTHGSPAEQTLDLMAASPLAAVGTLVPR</sequence>
<dbReference type="Gene3D" id="3.40.710.10">
    <property type="entry name" value="DD-peptidase/beta-lactamase superfamily"/>
    <property type="match status" value="1"/>
</dbReference>
<organism evidence="2 3">
    <name type="scientific">Nocardia brasiliensis</name>
    <dbReference type="NCBI Taxonomy" id="37326"/>
    <lineage>
        <taxon>Bacteria</taxon>
        <taxon>Bacillati</taxon>
        <taxon>Actinomycetota</taxon>
        <taxon>Actinomycetes</taxon>
        <taxon>Mycobacteriales</taxon>
        <taxon>Nocardiaceae</taxon>
        <taxon>Nocardia</taxon>
    </lineage>
</organism>
<dbReference type="SUPFAM" id="SSF56601">
    <property type="entry name" value="beta-lactamase/transpeptidase-like"/>
    <property type="match status" value="1"/>
</dbReference>
<reference evidence="2 3" key="1">
    <citation type="journal article" date="2019" name="ACS Chem. Biol.">
        <title>Identification and Mobilization of a Cryptic Antibiotic Biosynthesis Gene Locus from a Human-Pathogenic Nocardia Isolate.</title>
        <authorList>
            <person name="Herisse M."/>
            <person name="Ishida K."/>
            <person name="Porter J.L."/>
            <person name="Howden B."/>
            <person name="Hertweck C."/>
            <person name="Stinear T.P."/>
            <person name="Pidot S.J."/>
        </authorList>
    </citation>
    <scope>NUCLEOTIDE SEQUENCE [LARGE SCALE GENOMIC DNA]</scope>
    <source>
        <strain evidence="2 3">AUSMDU00024985</strain>
    </source>
</reference>
<evidence type="ECO:0000313" key="3">
    <source>
        <dbReference type="Proteomes" id="UP000501705"/>
    </source>
</evidence>
<dbReference type="EMBL" id="CP046171">
    <property type="protein sequence ID" value="QIS06016.1"/>
    <property type="molecule type" value="Genomic_DNA"/>
</dbReference>